<dbReference type="Proteomes" id="UP000530654">
    <property type="component" value="Unassembled WGS sequence"/>
</dbReference>
<name>A0A7Y2R9U7_9HYPH</name>
<accession>A0A7Y2R9U7</accession>
<proteinExistence type="predicted"/>
<comment type="caution">
    <text evidence="1">The sequence shown here is derived from an EMBL/GenBank/DDBJ whole genome shotgun (WGS) entry which is preliminary data.</text>
</comment>
<evidence type="ECO:0000313" key="1">
    <source>
        <dbReference type="EMBL" id="NNH66866.1"/>
    </source>
</evidence>
<dbReference type="RefSeq" id="WP_170282295.1">
    <property type="nucleotide sequence ID" value="NZ_JABEQY010000030.1"/>
</dbReference>
<evidence type="ECO:0000313" key="2">
    <source>
        <dbReference type="Proteomes" id="UP000530654"/>
    </source>
</evidence>
<protein>
    <submittedName>
        <fullName evidence="1">Uncharacterized protein</fullName>
    </submittedName>
</protein>
<organism evidence="1 2">
    <name type="scientific">Rhizobium laguerreae</name>
    <dbReference type="NCBI Taxonomy" id="1076926"/>
    <lineage>
        <taxon>Bacteria</taxon>
        <taxon>Pseudomonadati</taxon>
        <taxon>Pseudomonadota</taxon>
        <taxon>Alphaproteobacteria</taxon>
        <taxon>Hyphomicrobiales</taxon>
        <taxon>Rhizobiaceae</taxon>
        <taxon>Rhizobium/Agrobacterium group</taxon>
        <taxon>Rhizobium</taxon>
    </lineage>
</organism>
<dbReference type="AlphaFoldDB" id="A0A7Y2R9U7"/>
<reference evidence="1 2" key="1">
    <citation type="submission" date="2020-04" db="EMBL/GenBank/DDBJ databases">
        <title>Rhizobium bacterial biofertilizers improve the content of phenolic compounds of Lactuca sativa L. under non-saline and saline-stress conditions.</title>
        <authorList>
            <person name="Ayuso-Calles M."/>
            <person name="Garcia-Estevez I."/>
            <person name="Jimenez-Gomez A."/>
            <person name="Flores-Felix J.D."/>
            <person name="Escribano-Bailon M."/>
            <person name="Rivas R."/>
        </authorList>
    </citation>
    <scope>NUCLEOTIDE SEQUENCE [LARGE SCALE GENOMIC DNA]</scope>
    <source>
        <strain evidence="1 2">GPTR02</strain>
    </source>
</reference>
<sequence>MTLLSLSSGGEASPTRKGCGRRKLYRLLFSYGCCEGVSQVGWLMSSALSAFFPLLDYRDVGRTSSQYRGKIPQDVEP</sequence>
<gene>
    <name evidence="1" type="ORF">HLI17_26930</name>
</gene>
<dbReference type="EMBL" id="JABEQY010000030">
    <property type="protein sequence ID" value="NNH66866.1"/>
    <property type="molecule type" value="Genomic_DNA"/>
</dbReference>